<dbReference type="InterPro" id="IPR011335">
    <property type="entry name" value="Restrct_endonuc-II-like"/>
</dbReference>
<organism evidence="3 4">
    <name type="scientific">Desulfonatronospira thiodismutans ASO3-1</name>
    <dbReference type="NCBI Taxonomy" id="555779"/>
    <lineage>
        <taxon>Bacteria</taxon>
        <taxon>Pseudomonadati</taxon>
        <taxon>Thermodesulfobacteriota</taxon>
        <taxon>Desulfovibrionia</taxon>
        <taxon>Desulfovibrionales</taxon>
        <taxon>Desulfonatronovibrionaceae</taxon>
        <taxon>Desulfonatronospira</taxon>
    </lineage>
</organism>
<protein>
    <recommendedName>
        <fullName evidence="2">UPF0102 protein Dthio_PD1338</fullName>
    </recommendedName>
</protein>
<dbReference type="NCBIfam" id="TIGR00252">
    <property type="entry name" value="YraN family protein"/>
    <property type="match status" value="1"/>
</dbReference>
<dbReference type="Pfam" id="PF02021">
    <property type="entry name" value="UPF0102"/>
    <property type="match status" value="1"/>
</dbReference>
<dbReference type="InterPro" id="IPR011856">
    <property type="entry name" value="tRNA_endonuc-like_dom_sf"/>
</dbReference>
<evidence type="ECO:0000313" key="3">
    <source>
        <dbReference type="EMBL" id="EFI33999.1"/>
    </source>
</evidence>
<dbReference type="RefSeq" id="WP_008871348.1">
    <property type="nucleotide sequence ID" value="NZ_ACJN02000003.1"/>
</dbReference>
<gene>
    <name evidence="3" type="ORF">Dthio_PD1338</name>
</gene>
<dbReference type="OrthoDB" id="9794876at2"/>
<dbReference type="PANTHER" id="PTHR34039">
    <property type="entry name" value="UPF0102 PROTEIN YRAN"/>
    <property type="match status" value="1"/>
</dbReference>
<evidence type="ECO:0000256" key="1">
    <source>
        <dbReference type="ARBA" id="ARBA00006738"/>
    </source>
</evidence>
<dbReference type="InterPro" id="IPR003509">
    <property type="entry name" value="UPF0102_YraN-like"/>
</dbReference>
<comment type="caution">
    <text evidence="3">The sequence shown here is derived from an EMBL/GenBank/DDBJ whole genome shotgun (WGS) entry which is preliminary data.</text>
</comment>
<dbReference type="SUPFAM" id="SSF52980">
    <property type="entry name" value="Restriction endonuclease-like"/>
    <property type="match status" value="1"/>
</dbReference>
<keyword evidence="4" id="KW-1185">Reference proteome</keyword>
<dbReference type="CDD" id="cd20736">
    <property type="entry name" value="PoNe_Nuclease"/>
    <property type="match status" value="1"/>
</dbReference>
<dbReference type="Gene3D" id="3.40.1350.10">
    <property type="match status" value="1"/>
</dbReference>
<dbReference type="NCBIfam" id="NF009154">
    <property type="entry name" value="PRK12497.3-3"/>
    <property type="match status" value="1"/>
</dbReference>
<accession>D6STI3</accession>
<dbReference type="NCBIfam" id="NF009150">
    <property type="entry name" value="PRK12497.1-3"/>
    <property type="match status" value="1"/>
</dbReference>
<dbReference type="Proteomes" id="UP000005496">
    <property type="component" value="Unassembled WGS sequence"/>
</dbReference>
<comment type="similarity">
    <text evidence="1 2">Belongs to the UPF0102 family.</text>
</comment>
<dbReference type="eggNOG" id="COG0792">
    <property type="taxonomic scope" value="Bacteria"/>
</dbReference>
<dbReference type="PANTHER" id="PTHR34039:SF1">
    <property type="entry name" value="UPF0102 PROTEIN YRAN"/>
    <property type="match status" value="1"/>
</dbReference>
<dbReference type="GO" id="GO:0003676">
    <property type="term" value="F:nucleic acid binding"/>
    <property type="evidence" value="ECO:0007669"/>
    <property type="project" value="InterPro"/>
</dbReference>
<sequence length="132" mass="15200">MSAHNLNLGRYGEEVARDYLTENGYRIKERNWRARGGELDLVCTCGDCIVFVEVKTRAEEGMGHPLESLGFKQQKKLLRTAGLYLSRHNMWSSQSRFDFICVTVGREVQIEHIQNAIEFSSVGRGHTPWQPW</sequence>
<dbReference type="AlphaFoldDB" id="D6STI3"/>
<name>D6STI3_9BACT</name>
<reference evidence="3" key="1">
    <citation type="submission" date="2010-05" db="EMBL/GenBank/DDBJ databases">
        <title>The draft genome of Desulfonatronospira thiodismutans ASO3-1.</title>
        <authorList>
            <consortium name="US DOE Joint Genome Institute (JGI-PGF)"/>
            <person name="Lucas S."/>
            <person name="Copeland A."/>
            <person name="Lapidus A."/>
            <person name="Cheng J.-F."/>
            <person name="Bruce D."/>
            <person name="Goodwin L."/>
            <person name="Pitluck S."/>
            <person name="Chertkov O."/>
            <person name="Brettin T."/>
            <person name="Detter J.C."/>
            <person name="Han C."/>
            <person name="Land M.L."/>
            <person name="Hauser L."/>
            <person name="Kyrpides N."/>
            <person name="Mikhailova N."/>
            <person name="Muyzer G."/>
            <person name="Woyke T."/>
        </authorList>
    </citation>
    <scope>NUCLEOTIDE SEQUENCE [LARGE SCALE GENOMIC DNA]</scope>
    <source>
        <strain evidence="3">ASO3-1</strain>
    </source>
</reference>
<dbReference type="HAMAP" id="MF_00048">
    <property type="entry name" value="UPF0102"/>
    <property type="match status" value="1"/>
</dbReference>
<dbReference type="EMBL" id="ACJN02000003">
    <property type="protein sequence ID" value="EFI33999.1"/>
    <property type="molecule type" value="Genomic_DNA"/>
</dbReference>
<evidence type="ECO:0000256" key="2">
    <source>
        <dbReference type="HAMAP-Rule" id="MF_00048"/>
    </source>
</evidence>
<evidence type="ECO:0000313" key="4">
    <source>
        <dbReference type="Proteomes" id="UP000005496"/>
    </source>
</evidence>
<proteinExistence type="inferred from homology"/>